<dbReference type="AlphaFoldDB" id="A0A9P9YGY3"/>
<accession>A0A9P9YGY3</accession>
<sequence length="64" mass="7118">MLVLAQEEEEEVGVPHLDSKLRNMRGTARRLAVVRALRSTGQVGCRVSHSLMHPRQKACSHITA</sequence>
<reference evidence="1" key="1">
    <citation type="journal article" date="2023" name="Genome Biol. Evol.">
        <title>Long-read-based Genome Assembly of Drosophila gunungcola Reveals Fewer Chemosensory Genes in Flower-breeding Species.</title>
        <authorList>
            <person name="Negi A."/>
            <person name="Liao B.Y."/>
            <person name="Yeh S.D."/>
        </authorList>
    </citation>
    <scope>NUCLEOTIDE SEQUENCE</scope>
    <source>
        <strain evidence="1">Sukarami</strain>
    </source>
</reference>
<name>A0A9P9YGY3_9MUSC</name>
<proteinExistence type="predicted"/>
<keyword evidence="2" id="KW-1185">Reference proteome</keyword>
<dbReference type="Proteomes" id="UP001059596">
    <property type="component" value="Unassembled WGS sequence"/>
</dbReference>
<comment type="caution">
    <text evidence="1">The sequence shown here is derived from an EMBL/GenBank/DDBJ whole genome shotgun (WGS) entry which is preliminary data.</text>
</comment>
<evidence type="ECO:0000313" key="2">
    <source>
        <dbReference type="Proteomes" id="UP001059596"/>
    </source>
</evidence>
<organism evidence="1 2">
    <name type="scientific">Drosophila gunungcola</name>
    <name type="common">fruit fly</name>
    <dbReference type="NCBI Taxonomy" id="103775"/>
    <lineage>
        <taxon>Eukaryota</taxon>
        <taxon>Metazoa</taxon>
        <taxon>Ecdysozoa</taxon>
        <taxon>Arthropoda</taxon>
        <taxon>Hexapoda</taxon>
        <taxon>Insecta</taxon>
        <taxon>Pterygota</taxon>
        <taxon>Neoptera</taxon>
        <taxon>Endopterygota</taxon>
        <taxon>Diptera</taxon>
        <taxon>Brachycera</taxon>
        <taxon>Muscomorpha</taxon>
        <taxon>Ephydroidea</taxon>
        <taxon>Drosophilidae</taxon>
        <taxon>Drosophila</taxon>
        <taxon>Sophophora</taxon>
    </lineage>
</organism>
<dbReference type="EMBL" id="JAMKOV010000015">
    <property type="protein sequence ID" value="KAI8036759.1"/>
    <property type="molecule type" value="Genomic_DNA"/>
</dbReference>
<gene>
    <name evidence="1" type="ORF">M5D96_010560</name>
</gene>
<evidence type="ECO:0000313" key="1">
    <source>
        <dbReference type="EMBL" id="KAI8036759.1"/>
    </source>
</evidence>
<protein>
    <submittedName>
        <fullName evidence="1">Uncharacterized protein</fullName>
    </submittedName>
</protein>